<reference evidence="5 6" key="1">
    <citation type="submission" date="2019-11" db="EMBL/GenBank/DDBJ databases">
        <title>Draft Genome Sequence of Plant Growth-Promoting Rhizosphere-Associated Bacteria.</title>
        <authorList>
            <person name="Vasilyev I.Y."/>
            <person name="Radchenko V."/>
            <person name="Ilnitskaya E.V."/>
        </authorList>
    </citation>
    <scope>NUCLEOTIDE SEQUENCE [LARGE SCALE GENOMIC DNA]</scope>
    <source>
        <strain evidence="5 6">VRA_MhP_f</strain>
    </source>
</reference>
<evidence type="ECO:0000256" key="3">
    <source>
        <dbReference type="ARBA" id="ARBA00023163"/>
    </source>
</evidence>
<dbReference type="SUPFAM" id="SSF46785">
    <property type="entry name" value="Winged helix' DNA-binding domain"/>
    <property type="match status" value="1"/>
</dbReference>
<keyword evidence="2" id="KW-0238">DNA-binding</keyword>
<evidence type="ECO:0000259" key="4">
    <source>
        <dbReference type="PROSITE" id="PS51118"/>
    </source>
</evidence>
<comment type="caution">
    <text evidence="5">The sequence shown here is derived from an EMBL/GenBank/DDBJ whole genome shotgun (WGS) entry which is preliminary data.</text>
</comment>
<accession>A0A7X2MIH7</accession>
<evidence type="ECO:0000313" key="5">
    <source>
        <dbReference type="EMBL" id="MSE13828.1"/>
    </source>
</evidence>
<dbReference type="InterPro" id="IPR002577">
    <property type="entry name" value="HTH_HxlR"/>
</dbReference>
<dbReference type="InterPro" id="IPR036388">
    <property type="entry name" value="WH-like_DNA-bd_sf"/>
</dbReference>
<evidence type="ECO:0000256" key="2">
    <source>
        <dbReference type="ARBA" id="ARBA00023125"/>
    </source>
</evidence>
<gene>
    <name evidence="5" type="ORF">GKC49_01255</name>
</gene>
<dbReference type="RefSeq" id="WP_187495527.1">
    <property type="nucleotide sequence ID" value="NZ_JACSWY010000030.1"/>
</dbReference>
<dbReference type="PANTHER" id="PTHR33204:SF37">
    <property type="entry name" value="HTH-TYPE TRANSCRIPTIONAL REGULATOR YODB"/>
    <property type="match status" value="1"/>
</dbReference>
<keyword evidence="3" id="KW-0804">Transcription</keyword>
<dbReference type="Pfam" id="PF01638">
    <property type="entry name" value="HxlR"/>
    <property type="match status" value="1"/>
</dbReference>
<protein>
    <submittedName>
        <fullName evidence="5">Transcriptional regulator</fullName>
    </submittedName>
</protein>
<proteinExistence type="predicted"/>
<dbReference type="Gene3D" id="1.10.10.10">
    <property type="entry name" value="Winged helix-like DNA-binding domain superfamily/Winged helix DNA-binding domain"/>
    <property type="match status" value="1"/>
</dbReference>
<dbReference type="PROSITE" id="PS51118">
    <property type="entry name" value="HTH_HXLR"/>
    <property type="match status" value="1"/>
</dbReference>
<dbReference type="PANTHER" id="PTHR33204">
    <property type="entry name" value="TRANSCRIPTIONAL REGULATOR, MARR FAMILY"/>
    <property type="match status" value="1"/>
</dbReference>
<organism evidence="5 6">
    <name type="scientific">Enterobacter agglomerans</name>
    <name type="common">Erwinia herbicola</name>
    <name type="synonym">Pantoea agglomerans</name>
    <dbReference type="NCBI Taxonomy" id="549"/>
    <lineage>
        <taxon>Bacteria</taxon>
        <taxon>Pseudomonadati</taxon>
        <taxon>Pseudomonadota</taxon>
        <taxon>Gammaproteobacteria</taxon>
        <taxon>Enterobacterales</taxon>
        <taxon>Erwiniaceae</taxon>
        <taxon>Pantoea</taxon>
        <taxon>Pantoea agglomerans group</taxon>
    </lineage>
</organism>
<evidence type="ECO:0000256" key="1">
    <source>
        <dbReference type="ARBA" id="ARBA00023015"/>
    </source>
</evidence>
<feature type="domain" description="HTH hxlR-type" evidence="4">
    <location>
        <begin position="29"/>
        <end position="126"/>
    </location>
</feature>
<keyword evidence="1" id="KW-0805">Transcription regulation</keyword>
<evidence type="ECO:0000313" key="6">
    <source>
        <dbReference type="Proteomes" id="UP000461948"/>
    </source>
</evidence>
<dbReference type="GO" id="GO:0003677">
    <property type="term" value="F:DNA binding"/>
    <property type="evidence" value="ECO:0007669"/>
    <property type="project" value="UniProtKB-KW"/>
</dbReference>
<dbReference type="Proteomes" id="UP000461948">
    <property type="component" value="Unassembled WGS sequence"/>
</dbReference>
<dbReference type="AlphaFoldDB" id="A0A7X2MIH7"/>
<sequence>MSVFSEPADVKKNVLATRLRNGETFDATCPSRRLLSHLTSRWGTLTLITLMDGTHRFGELKRKMGGITDRMLIKTLQELESASLVYRKVYPVLPPHTEYALTAPGREAAAHIERLTDWISNHIDGT</sequence>
<dbReference type="InterPro" id="IPR036390">
    <property type="entry name" value="WH_DNA-bd_sf"/>
</dbReference>
<name>A0A7X2MIH7_ENTAG</name>
<dbReference type="EMBL" id="WKLC01000016">
    <property type="protein sequence ID" value="MSE13828.1"/>
    <property type="molecule type" value="Genomic_DNA"/>
</dbReference>